<evidence type="ECO:0000256" key="1">
    <source>
        <dbReference type="ARBA" id="ARBA00023015"/>
    </source>
</evidence>
<dbReference type="InterPro" id="IPR018060">
    <property type="entry name" value="HTH_AraC"/>
</dbReference>
<organism evidence="5 6">
    <name type="scientific">Pedobacter lusitanus</name>
    <dbReference type="NCBI Taxonomy" id="1503925"/>
    <lineage>
        <taxon>Bacteria</taxon>
        <taxon>Pseudomonadati</taxon>
        <taxon>Bacteroidota</taxon>
        <taxon>Sphingobacteriia</taxon>
        <taxon>Sphingobacteriales</taxon>
        <taxon>Sphingobacteriaceae</taxon>
        <taxon>Pedobacter</taxon>
    </lineage>
</organism>
<dbReference type="PRINTS" id="PR00032">
    <property type="entry name" value="HTHARAC"/>
</dbReference>
<keyword evidence="1" id="KW-0805">Transcription regulation</keyword>
<dbReference type="Pfam" id="PF12833">
    <property type="entry name" value="HTH_18"/>
    <property type="match status" value="1"/>
</dbReference>
<evidence type="ECO:0000256" key="3">
    <source>
        <dbReference type="ARBA" id="ARBA00023163"/>
    </source>
</evidence>
<reference evidence="5 6" key="1">
    <citation type="submission" date="2015-01" db="EMBL/GenBank/DDBJ databases">
        <title>Draft genome sequence of Pedobacter sp. NL19 isolated from sludge of an effluent treatment pond in an abandoned uranium mine.</title>
        <authorList>
            <person name="Santos T."/>
            <person name="Caetano T."/>
            <person name="Covas C."/>
            <person name="Cruz A."/>
            <person name="Mendo S."/>
        </authorList>
    </citation>
    <scope>NUCLEOTIDE SEQUENCE [LARGE SCALE GENOMIC DNA]</scope>
    <source>
        <strain evidence="5 6">NL19</strain>
    </source>
</reference>
<gene>
    <name evidence="5" type="ORF">TH53_22805</name>
</gene>
<dbReference type="InterPro" id="IPR020449">
    <property type="entry name" value="Tscrpt_reg_AraC-type_HTH"/>
</dbReference>
<sequence>MNKIGYDIGKKAEKNLEVHYQRTFDFMPELAMFITGYTVKKTFSRQTQAPRFIKDSICFYFKNILRDNQSTGAGGESNTQSAPPCVHVFSSSYSFESYFEKGNQVNIVTIFLSASYLKSFLKNDIEQFGFLFNNRHDFLIEEIMTDDIVRTVNDFVKKEEPGALIDYHYKLKAMELLFHLFISLSKRERHVHNRLNENDIKSIYKVRNKLISSLSKPTSVLELKLIAGMNELKMRNIFTQVFGMGIYDYYQYRRMKEATRLLREERFSVSEVGYQLGFENLSHFSRVFEKHIGIKPKKYSML</sequence>
<comment type="caution">
    <text evidence="5">The sequence shown here is derived from an EMBL/GenBank/DDBJ whole genome shotgun (WGS) entry which is preliminary data.</text>
</comment>
<accession>A0A0D0GG21</accession>
<dbReference type="Gene3D" id="1.10.10.60">
    <property type="entry name" value="Homeodomain-like"/>
    <property type="match status" value="1"/>
</dbReference>
<name>A0A0D0GG21_9SPHI</name>
<dbReference type="InterPro" id="IPR018062">
    <property type="entry name" value="HTH_AraC-typ_CS"/>
</dbReference>
<dbReference type="OrthoDB" id="1156172at2"/>
<keyword evidence="3" id="KW-0804">Transcription</keyword>
<dbReference type="SUPFAM" id="SSF46689">
    <property type="entry name" value="Homeodomain-like"/>
    <property type="match status" value="1"/>
</dbReference>
<keyword evidence="2" id="KW-0238">DNA-binding</keyword>
<dbReference type="STRING" id="1503925.TH53_22805"/>
<dbReference type="Proteomes" id="UP000032049">
    <property type="component" value="Unassembled WGS sequence"/>
</dbReference>
<dbReference type="InterPro" id="IPR053142">
    <property type="entry name" value="PchR_regulatory_protein"/>
</dbReference>
<feature type="domain" description="HTH araC/xylS-type" evidence="4">
    <location>
        <begin position="204"/>
        <end position="302"/>
    </location>
</feature>
<dbReference type="PANTHER" id="PTHR47893:SF1">
    <property type="entry name" value="REGULATORY PROTEIN PCHR"/>
    <property type="match status" value="1"/>
</dbReference>
<keyword evidence="6" id="KW-1185">Reference proteome</keyword>
<dbReference type="AlphaFoldDB" id="A0A0D0GG21"/>
<dbReference type="SMART" id="SM00342">
    <property type="entry name" value="HTH_ARAC"/>
    <property type="match status" value="1"/>
</dbReference>
<protein>
    <submittedName>
        <fullName evidence="5">AraC family transcriptional regulator</fullName>
    </submittedName>
</protein>
<dbReference type="GO" id="GO:0003700">
    <property type="term" value="F:DNA-binding transcription factor activity"/>
    <property type="evidence" value="ECO:0007669"/>
    <property type="project" value="InterPro"/>
</dbReference>
<evidence type="ECO:0000313" key="5">
    <source>
        <dbReference type="EMBL" id="KIO75095.1"/>
    </source>
</evidence>
<dbReference type="EMBL" id="JXRA01000116">
    <property type="protein sequence ID" value="KIO75095.1"/>
    <property type="molecule type" value="Genomic_DNA"/>
</dbReference>
<evidence type="ECO:0000313" key="6">
    <source>
        <dbReference type="Proteomes" id="UP000032049"/>
    </source>
</evidence>
<dbReference type="PROSITE" id="PS01124">
    <property type="entry name" value="HTH_ARAC_FAMILY_2"/>
    <property type="match status" value="1"/>
</dbReference>
<dbReference type="PANTHER" id="PTHR47893">
    <property type="entry name" value="REGULATORY PROTEIN PCHR"/>
    <property type="match status" value="1"/>
</dbReference>
<proteinExistence type="predicted"/>
<evidence type="ECO:0000259" key="4">
    <source>
        <dbReference type="PROSITE" id="PS01124"/>
    </source>
</evidence>
<dbReference type="PROSITE" id="PS00041">
    <property type="entry name" value="HTH_ARAC_FAMILY_1"/>
    <property type="match status" value="1"/>
</dbReference>
<dbReference type="InterPro" id="IPR009057">
    <property type="entry name" value="Homeodomain-like_sf"/>
</dbReference>
<dbReference type="GO" id="GO:0043565">
    <property type="term" value="F:sequence-specific DNA binding"/>
    <property type="evidence" value="ECO:0007669"/>
    <property type="project" value="InterPro"/>
</dbReference>
<evidence type="ECO:0000256" key="2">
    <source>
        <dbReference type="ARBA" id="ARBA00023125"/>
    </source>
</evidence>